<dbReference type="EMBL" id="JRPD02000006">
    <property type="protein sequence ID" value="TLE00644.1"/>
    <property type="molecule type" value="Genomic_DNA"/>
</dbReference>
<dbReference type="Gene3D" id="3.40.1190.10">
    <property type="entry name" value="Mur-like, catalytic domain"/>
    <property type="match status" value="1"/>
</dbReference>
<evidence type="ECO:0000256" key="4">
    <source>
        <dbReference type="ARBA" id="ARBA00022598"/>
    </source>
</evidence>
<evidence type="ECO:0000256" key="1">
    <source>
        <dbReference type="ARBA" id="ARBA00004496"/>
    </source>
</evidence>
<dbReference type="SUPFAM" id="SSF53623">
    <property type="entry name" value="MurD-like peptide ligases, catalytic domain"/>
    <property type="match status" value="1"/>
</dbReference>
<sequence>MMGIECSTLQIVNIIGYGITTKPIVELLNYYNIHCHIYDSKFLVDSAKQCELEHSMGICTEKNDKNCYYPLNDSINNNHIINSISIISPGINPNMPYLRFFNNIISEYDFVYFLLQHDKFIDRPYTIWISGTNGKTTTTEISTLLLQAKAGGNIGTPLVNLLDYKNLNNSIDYSLNMLFNYCINTQNINNNENQEKDKRCAKYLLPSSLHYQDTKQENNNYKNIMKANIWVLETSSFSLHWSNFAMPNLYILLPLSQDHISWHGSYENYIMDKINILDIMSKSGNAKNLFAIIPKDLYQYDFAKKIIDLANINIFAYKDSKHLCEYFAIPSKYANLFKEPFKLDFAMSVAGTSFAGIRTDISLIDKYKIGEYRIQERIHNNLLFINDSKGTNPHATLAAIKSYNIYNLYLILGGDAKGAKLNILYEYIKQHKIKVFSIGKDGKDIMLECQKLDIEAKFCKTLRQAMEEISKDLCTILQTGNEISNQNIAIMLSPACASIDQYPSYKQRGEEFWLLMREIF</sequence>
<dbReference type="GO" id="GO:0005737">
    <property type="term" value="C:cytoplasm"/>
    <property type="evidence" value="ECO:0007669"/>
    <property type="project" value="UniProtKB-SubCell"/>
</dbReference>
<accession>A0A4U8TKC8</accession>
<protein>
    <submittedName>
        <fullName evidence="8">UDP-N-acetylmuramoylalanine--D-glutamate ligase</fullName>
    </submittedName>
</protein>
<organism evidence="8 9">
    <name type="scientific">Helicobacter muridarum</name>
    <dbReference type="NCBI Taxonomy" id="216"/>
    <lineage>
        <taxon>Bacteria</taxon>
        <taxon>Pseudomonadati</taxon>
        <taxon>Campylobacterota</taxon>
        <taxon>Epsilonproteobacteria</taxon>
        <taxon>Campylobacterales</taxon>
        <taxon>Helicobacteraceae</taxon>
        <taxon>Helicobacter</taxon>
    </lineage>
</organism>
<dbReference type="GO" id="GO:0008764">
    <property type="term" value="F:UDP-N-acetylmuramoylalanine-D-glutamate ligase activity"/>
    <property type="evidence" value="ECO:0007669"/>
    <property type="project" value="InterPro"/>
</dbReference>
<dbReference type="GO" id="GO:0005524">
    <property type="term" value="F:ATP binding"/>
    <property type="evidence" value="ECO:0007669"/>
    <property type="project" value="UniProtKB-KW"/>
</dbReference>
<comment type="caution">
    <text evidence="8">The sequence shown here is derived from an EMBL/GenBank/DDBJ whole genome shotgun (WGS) entry which is preliminary data.</text>
</comment>
<evidence type="ECO:0000313" key="8">
    <source>
        <dbReference type="EMBL" id="TLE00644.1"/>
    </source>
</evidence>
<dbReference type="SUPFAM" id="SSF53244">
    <property type="entry name" value="MurD-like peptide ligases, peptide-binding domain"/>
    <property type="match status" value="1"/>
</dbReference>
<evidence type="ECO:0000256" key="5">
    <source>
        <dbReference type="ARBA" id="ARBA00022741"/>
    </source>
</evidence>
<dbReference type="PANTHER" id="PTHR43692:SF1">
    <property type="entry name" value="UDP-N-ACETYLMURAMOYLALANINE--D-GLUTAMATE LIGASE"/>
    <property type="match status" value="1"/>
</dbReference>
<dbReference type="PANTHER" id="PTHR43692">
    <property type="entry name" value="UDP-N-ACETYLMURAMOYLALANINE--D-GLUTAMATE LIGASE"/>
    <property type="match status" value="1"/>
</dbReference>
<gene>
    <name evidence="8" type="ORF">LS73_004345</name>
</gene>
<dbReference type="Pfam" id="PF08245">
    <property type="entry name" value="Mur_ligase_M"/>
    <property type="match status" value="1"/>
</dbReference>
<dbReference type="InterPro" id="IPR036565">
    <property type="entry name" value="Mur-like_cat_sf"/>
</dbReference>
<dbReference type="GO" id="GO:0008360">
    <property type="term" value="P:regulation of cell shape"/>
    <property type="evidence" value="ECO:0007669"/>
    <property type="project" value="InterPro"/>
</dbReference>
<keyword evidence="5" id="KW-0547">Nucleotide-binding</keyword>
<comment type="subcellular location">
    <subcellularLocation>
        <location evidence="1">Cytoplasm</location>
    </subcellularLocation>
</comment>
<dbReference type="Gene3D" id="3.90.190.20">
    <property type="entry name" value="Mur ligase, C-terminal domain"/>
    <property type="match status" value="1"/>
</dbReference>
<reference evidence="8 9" key="1">
    <citation type="journal article" date="2014" name="Genome Announc.">
        <title>Draft genome sequences of eight enterohepatic helicobacter species isolated from both laboratory and wild rodents.</title>
        <authorList>
            <person name="Sheh A."/>
            <person name="Shen Z."/>
            <person name="Fox J.G."/>
        </authorList>
    </citation>
    <scope>NUCLEOTIDE SEQUENCE [LARGE SCALE GENOMIC DNA]</scope>
    <source>
        <strain evidence="8 9">ST1</strain>
    </source>
</reference>
<dbReference type="Proteomes" id="UP000029922">
    <property type="component" value="Unassembled WGS sequence"/>
</dbReference>
<keyword evidence="6" id="KW-0067">ATP-binding</keyword>
<keyword evidence="3" id="KW-0963">Cytoplasm</keyword>
<dbReference type="InterPro" id="IPR036615">
    <property type="entry name" value="Mur_ligase_C_dom_sf"/>
</dbReference>
<keyword evidence="4 8" id="KW-0436">Ligase</keyword>
<dbReference type="STRING" id="216.LS73_03705"/>
<dbReference type="InterPro" id="IPR005762">
    <property type="entry name" value="MurD"/>
</dbReference>
<dbReference type="GO" id="GO:0051301">
    <property type="term" value="P:cell division"/>
    <property type="evidence" value="ECO:0007669"/>
    <property type="project" value="InterPro"/>
</dbReference>
<evidence type="ECO:0000313" key="9">
    <source>
        <dbReference type="Proteomes" id="UP000029922"/>
    </source>
</evidence>
<evidence type="ECO:0000256" key="3">
    <source>
        <dbReference type="ARBA" id="ARBA00022490"/>
    </source>
</evidence>
<name>A0A4U8TKC8_9HELI</name>
<comment type="pathway">
    <text evidence="2">Cell wall biogenesis; peptidoglycan biosynthesis.</text>
</comment>
<dbReference type="InterPro" id="IPR013221">
    <property type="entry name" value="Mur_ligase_cen"/>
</dbReference>
<evidence type="ECO:0000256" key="6">
    <source>
        <dbReference type="ARBA" id="ARBA00022840"/>
    </source>
</evidence>
<proteinExistence type="predicted"/>
<evidence type="ECO:0000256" key="2">
    <source>
        <dbReference type="ARBA" id="ARBA00004752"/>
    </source>
</evidence>
<feature type="domain" description="Mur ligase central" evidence="7">
    <location>
        <begin position="226"/>
        <end position="323"/>
    </location>
</feature>
<dbReference type="OrthoDB" id="9809796at2"/>
<evidence type="ECO:0000259" key="7">
    <source>
        <dbReference type="Pfam" id="PF08245"/>
    </source>
</evidence>
<dbReference type="AlphaFoldDB" id="A0A4U8TKC8"/>